<evidence type="ECO:0000313" key="1">
    <source>
        <dbReference type="EMBL" id="KYD09947.1"/>
    </source>
</evidence>
<proteinExistence type="predicted"/>
<reference evidence="1 2" key="1">
    <citation type="submission" date="2016-01" db="EMBL/GenBank/DDBJ databases">
        <title>Genome Sequences of Twelve Sporeforming Bacillus Species Isolated from Foods.</title>
        <authorList>
            <person name="Berendsen E.M."/>
            <person name="Wells-Bennik M.H."/>
            <person name="Krawcyk A.O."/>
            <person name="De Jong A."/>
            <person name="Holsappel S."/>
            <person name="Eijlander R.T."/>
            <person name="Kuipers O.P."/>
        </authorList>
    </citation>
    <scope>NUCLEOTIDE SEQUENCE [LARGE SCALE GENOMIC DNA]</scope>
    <source>
        <strain evidence="1 2">B4102</strain>
    </source>
</reference>
<comment type="caution">
    <text evidence="1">The sequence shown here is derived from an EMBL/GenBank/DDBJ whole genome shotgun (WGS) entry which is preliminary data.</text>
</comment>
<dbReference type="Proteomes" id="UP000075666">
    <property type="component" value="Unassembled WGS sequence"/>
</dbReference>
<keyword evidence="2" id="KW-1185">Reference proteome</keyword>
<evidence type="ECO:0000313" key="2">
    <source>
        <dbReference type="Proteomes" id="UP000075666"/>
    </source>
</evidence>
<name>A0A150LC80_9BACI</name>
<dbReference type="PATRIC" id="fig|46224.3.peg.1539"/>
<protein>
    <submittedName>
        <fullName evidence="1">Uncharacterized protein</fullName>
    </submittedName>
</protein>
<accession>A0A150LC80</accession>
<dbReference type="AlphaFoldDB" id="A0A150LC80"/>
<sequence length="53" mass="6231">MVVTSRQSHYTKDRGIFSFFIKGVKDKATYSKYSLFLYESTTFSAKFINQTFD</sequence>
<gene>
    <name evidence="1" type="ORF">B4102_2453</name>
</gene>
<dbReference type="EMBL" id="LQYN01000020">
    <property type="protein sequence ID" value="KYD09947.1"/>
    <property type="molecule type" value="Genomic_DNA"/>
</dbReference>
<organism evidence="1 2">
    <name type="scientific">Heyndrickxia sporothermodurans</name>
    <dbReference type="NCBI Taxonomy" id="46224"/>
    <lineage>
        <taxon>Bacteria</taxon>
        <taxon>Bacillati</taxon>
        <taxon>Bacillota</taxon>
        <taxon>Bacilli</taxon>
        <taxon>Bacillales</taxon>
        <taxon>Bacillaceae</taxon>
        <taxon>Heyndrickxia</taxon>
    </lineage>
</organism>